<dbReference type="EMBL" id="JACCBG010000001">
    <property type="protein sequence ID" value="NYD41369.1"/>
    <property type="molecule type" value="Genomic_DNA"/>
</dbReference>
<keyword evidence="1" id="KW-0732">Signal</keyword>
<name>A0A7Y9E5B7_9ACTN</name>
<protein>
    <submittedName>
        <fullName evidence="2">Uncharacterized protein</fullName>
    </submittedName>
</protein>
<evidence type="ECO:0000313" key="2">
    <source>
        <dbReference type="EMBL" id="NYD41369.1"/>
    </source>
</evidence>
<evidence type="ECO:0000256" key="1">
    <source>
        <dbReference type="SAM" id="SignalP"/>
    </source>
</evidence>
<sequence>MTRLLALLVGSLLAMSLVGPFAGPFVGQPGAQAAPARVSRVVLVDGTGDVWRIGPGEDTWHFFGTKPEVDLTGATAAHRAHEVRVTMRFVDLRRVRPQEFQVRVRTPETFRRAIVSTAPDGWAGTDRLLDRHERVRACPGLHHRVDYPADRVVVGIPRGCLGTPDRVRVALSAYYWRPMSTLADNPHDDGPPGPAYTRWLAAPSG</sequence>
<gene>
    <name evidence="2" type="ORF">BJZ21_001452</name>
</gene>
<dbReference type="RefSeq" id="WP_179663126.1">
    <property type="nucleotide sequence ID" value="NZ_JACCBG010000001.1"/>
</dbReference>
<dbReference type="AlphaFoldDB" id="A0A7Y9E5B7"/>
<comment type="caution">
    <text evidence="2">The sequence shown here is derived from an EMBL/GenBank/DDBJ whole genome shotgun (WGS) entry which is preliminary data.</text>
</comment>
<dbReference type="Proteomes" id="UP000535511">
    <property type="component" value="Unassembled WGS sequence"/>
</dbReference>
<accession>A0A7Y9E5B7</accession>
<feature type="signal peptide" evidence="1">
    <location>
        <begin position="1"/>
        <end position="22"/>
    </location>
</feature>
<organism evidence="2 3">
    <name type="scientific">Nocardioides panaciterrulae</name>
    <dbReference type="NCBI Taxonomy" id="661492"/>
    <lineage>
        <taxon>Bacteria</taxon>
        <taxon>Bacillati</taxon>
        <taxon>Actinomycetota</taxon>
        <taxon>Actinomycetes</taxon>
        <taxon>Propionibacteriales</taxon>
        <taxon>Nocardioidaceae</taxon>
        <taxon>Nocardioides</taxon>
    </lineage>
</organism>
<evidence type="ECO:0000313" key="3">
    <source>
        <dbReference type="Proteomes" id="UP000535511"/>
    </source>
</evidence>
<feature type="chain" id="PRO_5038998156" evidence="1">
    <location>
        <begin position="23"/>
        <end position="205"/>
    </location>
</feature>
<reference evidence="2 3" key="1">
    <citation type="submission" date="2020-07" db="EMBL/GenBank/DDBJ databases">
        <title>Sequencing the genomes of 1000 actinobacteria strains.</title>
        <authorList>
            <person name="Klenk H.-P."/>
        </authorList>
    </citation>
    <scope>NUCLEOTIDE SEQUENCE [LARGE SCALE GENOMIC DNA]</scope>
    <source>
        <strain evidence="2 3">DSM 21350</strain>
    </source>
</reference>
<keyword evidence="3" id="KW-1185">Reference proteome</keyword>
<proteinExistence type="predicted"/>